<dbReference type="EMBL" id="PDSG01000004">
    <property type="protein sequence ID" value="PIE20718.1"/>
    <property type="molecule type" value="Genomic_DNA"/>
</dbReference>
<dbReference type="InterPro" id="IPR007338">
    <property type="entry name" value="DUF416"/>
</dbReference>
<dbReference type="InterPro" id="IPR023381">
    <property type="entry name" value="YP001051499.1-like_dom_sf"/>
</dbReference>
<comment type="caution">
    <text evidence="1">The sequence shown here is derived from an EMBL/GenBank/DDBJ whole genome shotgun (WGS) entry which is preliminary data.</text>
</comment>
<proteinExistence type="predicted"/>
<reference evidence="1 2" key="1">
    <citation type="submission" date="2017-10" db="EMBL/GenBank/DDBJ databases">
        <title>Novel microbial diversity and functional potential in the marine mammal oral microbiome.</title>
        <authorList>
            <person name="Dudek N.K."/>
            <person name="Sun C.L."/>
            <person name="Burstein D."/>
            <person name="Kantor R.S."/>
            <person name="Aliaga Goltsman D.S."/>
            <person name="Bik E.M."/>
            <person name="Thomas B.C."/>
            <person name="Banfield J.F."/>
            <person name="Relman D.A."/>
        </authorList>
    </citation>
    <scope>NUCLEOTIDE SEQUENCE [LARGE SCALE GENOMIC DNA]</scope>
    <source>
        <strain evidence="1">DOLJORAL78_49_30</strain>
    </source>
</reference>
<dbReference type="Pfam" id="PF04222">
    <property type="entry name" value="DUF416"/>
    <property type="match status" value="1"/>
</dbReference>
<evidence type="ECO:0000313" key="2">
    <source>
        <dbReference type="Proteomes" id="UP000242733"/>
    </source>
</evidence>
<protein>
    <recommendedName>
        <fullName evidence="3">DUF416 domain-containing protein</fullName>
    </recommendedName>
</protein>
<organism evidence="1 2">
    <name type="scientific">Neptuniibacter caesariensis</name>
    <dbReference type="NCBI Taxonomy" id="207954"/>
    <lineage>
        <taxon>Bacteria</taxon>
        <taxon>Pseudomonadati</taxon>
        <taxon>Pseudomonadota</taxon>
        <taxon>Gammaproteobacteria</taxon>
        <taxon>Oceanospirillales</taxon>
        <taxon>Oceanospirillaceae</taxon>
        <taxon>Neptuniibacter</taxon>
    </lineage>
</organism>
<gene>
    <name evidence="1" type="ORF">CSA61_00705</name>
</gene>
<dbReference type="AlphaFoldDB" id="A0A2G6JBB8"/>
<evidence type="ECO:0008006" key="3">
    <source>
        <dbReference type="Google" id="ProtNLM"/>
    </source>
</evidence>
<sequence length="198" mass="22463">MPDSRFDKEFYDLKDWQLAAFCAAISERMFPNFALFSRLLEFGDVAKMRRILDAVWDHLNNTGAKMNFEVQLDSVEANMPDLDEFDMYGASPALDAIVALFSTLNTVIAADPGEVLNVANMSRESVATFIELNADDQISDEELVKFINTHELMQQEDDFQASILEIIQDDLPRREALRELRELAHNDGYSNLGISDSE</sequence>
<evidence type="ECO:0000313" key="1">
    <source>
        <dbReference type="EMBL" id="PIE20718.1"/>
    </source>
</evidence>
<accession>A0A2G6JBB8</accession>
<dbReference type="Gene3D" id="1.20.1590.10">
    <property type="entry name" value="YP_001051499.1 domain like"/>
    <property type="match status" value="1"/>
</dbReference>
<dbReference type="Proteomes" id="UP000242733">
    <property type="component" value="Unassembled WGS sequence"/>
</dbReference>
<name>A0A2G6JBB8_NEPCE</name>